<dbReference type="PANTHER" id="PTHR43304:SF1">
    <property type="entry name" value="PAC DOMAIN-CONTAINING PROTEIN"/>
    <property type="match status" value="1"/>
</dbReference>
<dbReference type="RefSeq" id="WP_348702966.1">
    <property type="nucleotide sequence ID" value="NZ_CAXIYA010000009.1"/>
</dbReference>
<dbReference type="PANTHER" id="PTHR43304">
    <property type="entry name" value="PHYTOCHROME-LIKE PROTEIN CPH1"/>
    <property type="match status" value="1"/>
</dbReference>
<evidence type="ECO:0000313" key="10">
    <source>
        <dbReference type="EMBL" id="CAL2106615.1"/>
    </source>
</evidence>
<dbReference type="InterPro" id="IPR000700">
    <property type="entry name" value="PAS-assoc_C"/>
</dbReference>
<sequence>MTNDRIKILERALHRATEARKQAEEILEQKSLELYEINQKLIANNTTIEALLNEQSSQLKLIVDNSSLGIVLTQKHQLIKVNKAFIQLLGYTEEELIQMTIKDISHEDNHEESSKLITQLHSGKIDNFALKKKYKKKDGNIIVCRVNVSAVRNTNGSVKYQIALIEDVTQMEHKTSLLNALNQLSISILGKRDLHEIAWEIAKNTANHLNLEDCVVYAMNNETNMLTPIAAYANIPIENFNIIDLKSIPYGKGVIGNAAKTGKYQLVNDTTKNKMYIVDGYRRLSELTVPIIANNKVIGIIDSEHSKKGYFTEEHVEVFNNIASLASAQFNSAISLINEKKALQEKNVLLHQLEKNNEELKNFAHVVSHDLKSPLRSISALLSWIQEDNDGKFDEDTLTNFNALFNKIDRMDQLINGILKYSSIDKVNKGYQKVDINKLVNEIIDTIFIPENFIVEIKNPLPIIYGDKFKFHQLFQNLISNAIKYTHKEKGIVTVDVEEHKSHYTFSIKDNGIGIDKKYHSKIFEVFETLEDPNENSTGIGLSIVKKIIDLYDGKIWLESEKGKGTTFFFKLKKKPR</sequence>
<dbReference type="InterPro" id="IPR003018">
    <property type="entry name" value="GAF"/>
</dbReference>
<dbReference type="SUPFAM" id="SSF55785">
    <property type="entry name" value="PYP-like sensor domain (PAS domain)"/>
    <property type="match status" value="1"/>
</dbReference>
<dbReference type="Gene3D" id="1.10.287.130">
    <property type="match status" value="1"/>
</dbReference>
<name>A0ABP1F888_9FLAO</name>
<comment type="catalytic activity">
    <reaction evidence="1">
        <text>ATP + protein L-histidine = ADP + protein N-phospho-L-histidine.</text>
        <dbReference type="EC" id="2.7.13.3"/>
    </reaction>
</comment>
<dbReference type="InterPro" id="IPR036097">
    <property type="entry name" value="HisK_dim/P_sf"/>
</dbReference>
<keyword evidence="6" id="KW-0175">Coiled coil</keyword>
<dbReference type="SMART" id="SM00387">
    <property type="entry name" value="HATPase_c"/>
    <property type="match status" value="1"/>
</dbReference>
<accession>A0ABP1F888</accession>
<comment type="caution">
    <text evidence="10">The sequence shown here is derived from an EMBL/GenBank/DDBJ whole genome shotgun (WGS) entry which is preliminary data.</text>
</comment>
<keyword evidence="3" id="KW-0597">Phosphoprotein</keyword>
<dbReference type="InterPro" id="IPR029016">
    <property type="entry name" value="GAF-like_dom_sf"/>
</dbReference>
<feature type="coiled-coil region" evidence="6">
    <location>
        <begin position="336"/>
        <end position="363"/>
    </location>
</feature>
<reference evidence="10 11" key="1">
    <citation type="submission" date="2024-05" db="EMBL/GenBank/DDBJ databases">
        <authorList>
            <person name="Duchaud E."/>
        </authorList>
    </citation>
    <scope>NUCLEOTIDE SEQUENCE [LARGE SCALE GENOMIC DNA]</scope>
    <source>
        <strain evidence="10">Ena-SAMPLE-TAB-13-05-2024-13:56:06:370-140305</strain>
    </source>
</reference>
<organism evidence="10 11">
    <name type="scientific">Tenacibaculum vairaonense</name>
    <dbReference type="NCBI Taxonomy" id="3137860"/>
    <lineage>
        <taxon>Bacteria</taxon>
        <taxon>Pseudomonadati</taxon>
        <taxon>Bacteroidota</taxon>
        <taxon>Flavobacteriia</taxon>
        <taxon>Flavobacteriales</taxon>
        <taxon>Flavobacteriaceae</taxon>
        <taxon>Tenacibaculum</taxon>
    </lineage>
</organism>
<dbReference type="SUPFAM" id="SSF47384">
    <property type="entry name" value="Homodimeric domain of signal transducing histidine kinase"/>
    <property type="match status" value="1"/>
</dbReference>
<evidence type="ECO:0000256" key="4">
    <source>
        <dbReference type="ARBA" id="ARBA00022679"/>
    </source>
</evidence>
<evidence type="ECO:0000313" key="11">
    <source>
        <dbReference type="Proteomes" id="UP001497602"/>
    </source>
</evidence>
<dbReference type="CDD" id="cd00130">
    <property type="entry name" value="PAS"/>
    <property type="match status" value="1"/>
</dbReference>
<dbReference type="InterPro" id="IPR052162">
    <property type="entry name" value="Sensor_kinase/Photoreceptor"/>
</dbReference>
<evidence type="ECO:0000256" key="6">
    <source>
        <dbReference type="SAM" id="Coils"/>
    </source>
</evidence>
<dbReference type="EMBL" id="CAXJRC010000018">
    <property type="protein sequence ID" value="CAL2106615.1"/>
    <property type="molecule type" value="Genomic_DNA"/>
</dbReference>
<evidence type="ECO:0000256" key="2">
    <source>
        <dbReference type="ARBA" id="ARBA00012438"/>
    </source>
</evidence>
<dbReference type="InterPro" id="IPR036890">
    <property type="entry name" value="HATPase_C_sf"/>
</dbReference>
<feature type="coiled-coil region" evidence="6">
    <location>
        <begin position="6"/>
        <end position="40"/>
    </location>
</feature>
<dbReference type="InterPro" id="IPR035965">
    <property type="entry name" value="PAS-like_dom_sf"/>
</dbReference>
<dbReference type="Gene3D" id="3.30.565.10">
    <property type="entry name" value="Histidine kinase-like ATPase, C-terminal domain"/>
    <property type="match status" value="1"/>
</dbReference>
<protein>
    <recommendedName>
        <fullName evidence="2">histidine kinase</fullName>
        <ecNumber evidence="2">2.7.13.3</ecNumber>
    </recommendedName>
</protein>
<dbReference type="CDD" id="cd00082">
    <property type="entry name" value="HisKA"/>
    <property type="match status" value="1"/>
</dbReference>
<dbReference type="Gene3D" id="3.30.450.40">
    <property type="match status" value="1"/>
</dbReference>
<feature type="domain" description="PAC" evidence="9">
    <location>
        <begin position="128"/>
        <end position="180"/>
    </location>
</feature>
<keyword evidence="11" id="KW-1185">Reference proteome</keyword>
<evidence type="ECO:0000256" key="1">
    <source>
        <dbReference type="ARBA" id="ARBA00000085"/>
    </source>
</evidence>
<evidence type="ECO:0000259" key="8">
    <source>
        <dbReference type="PROSITE" id="PS50112"/>
    </source>
</evidence>
<keyword evidence="4" id="KW-0808">Transferase</keyword>
<evidence type="ECO:0000259" key="7">
    <source>
        <dbReference type="PROSITE" id="PS50109"/>
    </source>
</evidence>
<evidence type="ECO:0000256" key="3">
    <source>
        <dbReference type="ARBA" id="ARBA00022553"/>
    </source>
</evidence>
<dbReference type="SMART" id="SM00065">
    <property type="entry name" value="GAF"/>
    <property type="match status" value="1"/>
</dbReference>
<dbReference type="InterPro" id="IPR003661">
    <property type="entry name" value="HisK_dim/P_dom"/>
</dbReference>
<evidence type="ECO:0000256" key="5">
    <source>
        <dbReference type="ARBA" id="ARBA00022777"/>
    </source>
</evidence>
<dbReference type="Proteomes" id="UP001497602">
    <property type="component" value="Unassembled WGS sequence"/>
</dbReference>
<dbReference type="Pfam" id="PF00512">
    <property type="entry name" value="HisKA"/>
    <property type="match status" value="1"/>
</dbReference>
<proteinExistence type="predicted"/>
<dbReference type="SMART" id="SM00091">
    <property type="entry name" value="PAS"/>
    <property type="match status" value="1"/>
</dbReference>
<feature type="domain" description="Histidine kinase" evidence="7">
    <location>
        <begin position="366"/>
        <end position="576"/>
    </location>
</feature>
<dbReference type="InterPro" id="IPR005467">
    <property type="entry name" value="His_kinase_dom"/>
</dbReference>
<dbReference type="SUPFAM" id="SSF55781">
    <property type="entry name" value="GAF domain-like"/>
    <property type="match status" value="1"/>
</dbReference>
<dbReference type="Gene3D" id="3.30.450.20">
    <property type="entry name" value="PAS domain"/>
    <property type="match status" value="1"/>
</dbReference>
<dbReference type="PROSITE" id="PS50112">
    <property type="entry name" value="PAS"/>
    <property type="match status" value="1"/>
</dbReference>
<dbReference type="PRINTS" id="PR00344">
    <property type="entry name" value="BCTRLSENSOR"/>
</dbReference>
<feature type="domain" description="PAS" evidence="8">
    <location>
        <begin position="55"/>
        <end position="124"/>
    </location>
</feature>
<dbReference type="SMART" id="SM00388">
    <property type="entry name" value="HisKA"/>
    <property type="match status" value="1"/>
</dbReference>
<dbReference type="InterPro" id="IPR000014">
    <property type="entry name" value="PAS"/>
</dbReference>
<dbReference type="EC" id="2.7.13.3" evidence="2"/>
<dbReference type="InterPro" id="IPR004358">
    <property type="entry name" value="Sig_transdc_His_kin-like_C"/>
</dbReference>
<dbReference type="NCBIfam" id="TIGR00229">
    <property type="entry name" value="sensory_box"/>
    <property type="match status" value="1"/>
</dbReference>
<dbReference type="PROSITE" id="PS50109">
    <property type="entry name" value="HIS_KIN"/>
    <property type="match status" value="1"/>
</dbReference>
<dbReference type="SUPFAM" id="SSF55874">
    <property type="entry name" value="ATPase domain of HSP90 chaperone/DNA topoisomerase II/histidine kinase"/>
    <property type="match status" value="1"/>
</dbReference>
<gene>
    <name evidence="10" type="ORF">T190115A13A_260006</name>
</gene>
<dbReference type="Pfam" id="PF02518">
    <property type="entry name" value="HATPase_c"/>
    <property type="match status" value="1"/>
</dbReference>
<dbReference type="Pfam" id="PF13185">
    <property type="entry name" value="GAF_2"/>
    <property type="match status" value="1"/>
</dbReference>
<dbReference type="InterPro" id="IPR003594">
    <property type="entry name" value="HATPase_dom"/>
</dbReference>
<evidence type="ECO:0000259" key="9">
    <source>
        <dbReference type="PROSITE" id="PS50113"/>
    </source>
</evidence>
<keyword evidence="5" id="KW-0418">Kinase</keyword>
<dbReference type="Pfam" id="PF13426">
    <property type="entry name" value="PAS_9"/>
    <property type="match status" value="1"/>
</dbReference>
<dbReference type="PROSITE" id="PS50113">
    <property type="entry name" value="PAC"/>
    <property type="match status" value="1"/>
</dbReference>